<name>A0A160MXS5_9GAMM</name>
<dbReference type="EMBL" id="CP014841">
    <property type="protein sequence ID" value="AND67607.1"/>
    <property type="molecule type" value="Genomic_DNA"/>
</dbReference>
<accession>A0A160MXS5</accession>
<gene>
    <name evidence="1" type="ORF">ATSB10_01530</name>
</gene>
<reference evidence="1 2" key="1">
    <citation type="submission" date="2016-02" db="EMBL/GenBank/DDBJ databases">
        <title>Complete genome sequencing and analysis of ATSB10, Dyella thiooxydans isolated from rhizosphere soil of sunflower (Helianthus annuus L.).</title>
        <authorList>
            <person name="Lee Y."/>
            <person name="Hwangbo K."/>
            <person name="Chung H."/>
            <person name="Yoo J."/>
            <person name="Kim K.Y."/>
            <person name="Sa T.M."/>
            <person name="Um Y."/>
            <person name="Madhaiyan M."/>
        </authorList>
    </citation>
    <scope>NUCLEOTIDE SEQUENCE [LARGE SCALE GENOMIC DNA]</scope>
    <source>
        <strain evidence="1 2">ATSB10</strain>
    </source>
</reference>
<dbReference type="RefSeq" id="WP_063669972.1">
    <property type="nucleotide sequence ID" value="NZ_CP014841.1"/>
</dbReference>
<protein>
    <submittedName>
        <fullName evidence="1">Uncharacterized protein</fullName>
    </submittedName>
</protein>
<evidence type="ECO:0000313" key="2">
    <source>
        <dbReference type="Proteomes" id="UP000077255"/>
    </source>
</evidence>
<sequence length="92" mass="10239">MGNYAVFLEGANFRLSEGGNSLSGFFITKRVEAPDIDEAKRIAIQELWLRPELVGQEGSAPTPTIEVRVVEELLVSMKMKDTGLHVFPMDED</sequence>
<dbReference type="KEGG" id="dtx:ATSB10_01530"/>
<dbReference type="AlphaFoldDB" id="A0A160MXS5"/>
<dbReference type="PATRIC" id="fig|445710.3.peg.151"/>
<proteinExistence type="predicted"/>
<dbReference type="Proteomes" id="UP000077255">
    <property type="component" value="Chromosome"/>
</dbReference>
<organism evidence="1 2">
    <name type="scientific">Dyella thiooxydans</name>
    <dbReference type="NCBI Taxonomy" id="445710"/>
    <lineage>
        <taxon>Bacteria</taxon>
        <taxon>Pseudomonadati</taxon>
        <taxon>Pseudomonadota</taxon>
        <taxon>Gammaproteobacteria</taxon>
        <taxon>Lysobacterales</taxon>
        <taxon>Rhodanobacteraceae</taxon>
        <taxon>Dyella</taxon>
    </lineage>
</organism>
<dbReference type="STRING" id="445710.ATSB10_01530"/>
<keyword evidence="2" id="KW-1185">Reference proteome</keyword>
<evidence type="ECO:0000313" key="1">
    <source>
        <dbReference type="EMBL" id="AND67607.1"/>
    </source>
</evidence>